<gene>
    <name evidence="8" type="ORF">PAHAL_8G061000</name>
</gene>
<dbReference type="Proteomes" id="UP000243499">
    <property type="component" value="Chromosome 8"/>
</dbReference>
<dbReference type="PROSITE" id="PS50850">
    <property type="entry name" value="MFS"/>
    <property type="match status" value="1"/>
</dbReference>
<evidence type="ECO:0000256" key="6">
    <source>
        <dbReference type="SAM" id="Phobius"/>
    </source>
</evidence>
<dbReference type="InterPro" id="IPR020846">
    <property type="entry name" value="MFS_dom"/>
</dbReference>
<dbReference type="PANTHER" id="PTHR23504">
    <property type="entry name" value="MAJOR FACILITATOR SUPERFAMILY DOMAIN-CONTAINING PROTEIN 10"/>
    <property type="match status" value="1"/>
</dbReference>
<comment type="subcellular location">
    <subcellularLocation>
        <location evidence="1">Membrane</location>
        <topology evidence="1">Multi-pass membrane protein</topology>
    </subcellularLocation>
</comment>
<evidence type="ECO:0000256" key="2">
    <source>
        <dbReference type="ARBA" id="ARBA00022448"/>
    </source>
</evidence>
<dbReference type="GO" id="GO:0016020">
    <property type="term" value="C:membrane"/>
    <property type="evidence" value="ECO:0007669"/>
    <property type="project" value="UniProtKB-SubCell"/>
</dbReference>
<keyword evidence="2" id="KW-0813">Transport</keyword>
<protein>
    <recommendedName>
        <fullName evidence="7">Major facilitator superfamily (MFS) profile domain-containing protein</fullName>
    </recommendedName>
</protein>
<evidence type="ECO:0000256" key="3">
    <source>
        <dbReference type="ARBA" id="ARBA00022692"/>
    </source>
</evidence>
<dbReference type="SUPFAM" id="SSF103473">
    <property type="entry name" value="MFS general substrate transporter"/>
    <property type="match status" value="1"/>
</dbReference>
<evidence type="ECO:0000259" key="7">
    <source>
        <dbReference type="PROSITE" id="PS50850"/>
    </source>
</evidence>
<keyword evidence="4 6" id="KW-1133">Transmembrane helix</keyword>
<sequence length="121" mass="13327">MASGGDGESAAAPLLEKKPAAAYYDGCPGCAVDRRKAESTGIPYKLFFHIWIINLVSCLPILSIYPFLYFMIRDMHIAKKVEDIGFYAGLVGASFMLGRALTSIFWGFVADRIGRKPVILF</sequence>
<keyword evidence="5 6" id="KW-0472">Membrane</keyword>
<keyword evidence="3 6" id="KW-0812">Transmembrane</keyword>
<evidence type="ECO:0000256" key="5">
    <source>
        <dbReference type="ARBA" id="ARBA00023136"/>
    </source>
</evidence>
<feature type="transmembrane region" description="Helical" evidence="6">
    <location>
        <begin position="48"/>
        <end position="72"/>
    </location>
</feature>
<name>A0A2T8I7W7_9POAL</name>
<organism evidence="8">
    <name type="scientific">Panicum hallii</name>
    <dbReference type="NCBI Taxonomy" id="206008"/>
    <lineage>
        <taxon>Eukaryota</taxon>
        <taxon>Viridiplantae</taxon>
        <taxon>Streptophyta</taxon>
        <taxon>Embryophyta</taxon>
        <taxon>Tracheophyta</taxon>
        <taxon>Spermatophyta</taxon>
        <taxon>Magnoliopsida</taxon>
        <taxon>Liliopsida</taxon>
        <taxon>Poales</taxon>
        <taxon>Poaceae</taxon>
        <taxon>PACMAD clade</taxon>
        <taxon>Panicoideae</taxon>
        <taxon>Panicodae</taxon>
        <taxon>Paniceae</taxon>
        <taxon>Panicinae</taxon>
        <taxon>Panicum</taxon>
        <taxon>Panicum sect. Panicum</taxon>
    </lineage>
</organism>
<accession>A0A2T8I7W7</accession>
<dbReference type="AlphaFoldDB" id="A0A2T8I7W7"/>
<dbReference type="Gramene" id="PVH33763">
    <property type="protein sequence ID" value="PVH33763"/>
    <property type="gene ID" value="PAHAL_8G061000"/>
</dbReference>
<dbReference type="GO" id="GO:0022857">
    <property type="term" value="F:transmembrane transporter activity"/>
    <property type="evidence" value="ECO:0007669"/>
    <property type="project" value="InterPro"/>
</dbReference>
<dbReference type="Gene3D" id="1.20.1250.20">
    <property type="entry name" value="MFS general substrate transporter like domains"/>
    <property type="match status" value="1"/>
</dbReference>
<evidence type="ECO:0000256" key="1">
    <source>
        <dbReference type="ARBA" id="ARBA00004141"/>
    </source>
</evidence>
<dbReference type="EMBL" id="CM008053">
    <property type="protein sequence ID" value="PVH33763.1"/>
    <property type="molecule type" value="Genomic_DNA"/>
</dbReference>
<evidence type="ECO:0000256" key="4">
    <source>
        <dbReference type="ARBA" id="ARBA00022989"/>
    </source>
</evidence>
<feature type="transmembrane region" description="Helical" evidence="6">
    <location>
        <begin position="84"/>
        <end position="108"/>
    </location>
</feature>
<dbReference type="PANTHER" id="PTHR23504:SF97">
    <property type="entry name" value="MAJOR FACILITATOR SUPERFAMILY (MFS) PROFILE DOMAIN-CONTAINING PROTEIN"/>
    <property type="match status" value="1"/>
</dbReference>
<evidence type="ECO:0000313" key="8">
    <source>
        <dbReference type="EMBL" id="PVH33763.1"/>
    </source>
</evidence>
<dbReference type="InterPro" id="IPR036259">
    <property type="entry name" value="MFS_trans_sf"/>
</dbReference>
<feature type="domain" description="Major facilitator superfamily (MFS) profile" evidence="7">
    <location>
        <begin position="46"/>
        <end position="121"/>
    </location>
</feature>
<reference evidence="8" key="1">
    <citation type="submission" date="2018-04" db="EMBL/GenBank/DDBJ databases">
        <title>WGS assembly of Panicum hallii.</title>
        <authorList>
            <person name="Lovell J."/>
            <person name="Jenkins J."/>
            <person name="Lowry D."/>
            <person name="Mamidi S."/>
            <person name="Sreedasyam A."/>
            <person name="Weng X."/>
            <person name="Barry K."/>
            <person name="Bonette J."/>
            <person name="Campitelli B."/>
            <person name="Daum C."/>
            <person name="Gordon S."/>
            <person name="Gould B."/>
            <person name="Lipzen A."/>
            <person name="Macqueen A."/>
            <person name="Palacio-Mejia J."/>
            <person name="Plott C."/>
            <person name="Shakirov E."/>
            <person name="Shu S."/>
            <person name="Yoshinaga Y."/>
            <person name="Zane M."/>
            <person name="Rokhsar D."/>
            <person name="Grimwood J."/>
            <person name="Schmutz J."/>
            <person name="Juenger T."/>
        </authorList>
    </citation>
    <scope>NUCLEOTIDE SEQUENCE [LARGE SCALE GENOMIC DNA]</scope>
    <source>
        <strain evidence="8">FIL2</strain>
    </source>
</reference>
<proteinExistence type="predicted"/>